<dbReference type="EMBL" id="CP036433">
    <property type="protein sequence ID" value="QDU98852.1"/>
    <property type="molecule type" value="Genomic_DNA"/>
</dbReference>
<dbReference type="KEGG" id="lcre:Pla8534_67630"/>
<dbReference type="Proteomes" id="UP000317648">
    <property type="component" value="Chromosome"/>
</dbReference>
<organism evidence="1 2">
    <name type="scientific">Lignipirellula cremea</name>
    <dbReference type="NCBI Taxonomy" id="2528010"/>
    <lineage>
        <taxon>Bacteria</taxon>
        <taxon>Pseudomonadati</taxon>
        <taxon>Planctomycetota</taxon>
        <taxon>Planctomycetia</taxon>
        <taxon>Pirellulales</taxon>
        <taxon>Pirellulaceae</taxon>
        <taxon>Lignipirellula</taxon>
    </lineage>
</organism>
<keyword evidence="2" id="KW-1185">Reference proteome</keyword>
<protein>
    <submittedName>
        <fullName evidence="1">Uncharacterized protein</fullName>
    </submittedName>
</protein>
<reference evidence="1 2" key="1">
    <citation type="submission" date="2019-02" db="EMBL/GenBank/DDBJ databases">
        <title>Deep-cultivation of Planctomycetes and their phenomic and genomic characterization uncovers novel biology.</title>
        <authorList>
            <person name="Wiegand S."/>
            <person name="Jogler M."/>
            <person name="Boedeker C."/>
            <person name="Pinto D."/>
            <person name="Vollmers J."/>
            <person name="Rivas-Marin E."/>
            <person name="Kohn T."/>
            <person name="Peeters S.H."/>
            <person name="Heuer A."/>
            <person name="Rast P."/>
            <person name="Oberbeckmann S."/>
            <person name="Bunk B."/>
            <person name="Jeske O."/>
            <person name="Meyerdierks A."/>
            <person name="Storesund J.E."/>
            <person name="Kallscheuer N."/>
            <person name="Luecker S."/>
            <person name="Lage O.M."/>
            <person name="Pohl T."/>
            <person name="Merkel B.J."/>
            <person name="Hornburger P."/>
            <person name="Mueller R.-W."/>
            <person name="Bruemmer F."/>
            <person name="Labrenz M."/>
            <person name="Spormann A.M."/>
            <person name="Op den Camp H."/>
            <person name="Overmann J."/>
            <person name="Amann R."/>
            <person name="Jetten M.S.M."/>
            <person name="Mascher T."/>
            <person name="Medema M.H."/>
            <person name="Devos D.P."/>
            <person name="Kaster A.-K."/>
            <person name="Ovreas L."/>
            <person name="Rohde M."/>
            <person name="Galperin M.Y."/>
            <person name="Jogler C."/>
        </authorList>
    </citation>
    <scope>NUCLEOTIDE SEQUENCE [LARGE SCALE GENOMIC DNA]</scope>
    <source>
        <strain evidence="1 2">Pla85_3_4</strain>
    </source>
</reference>
<proteinExistence type="predicted"/>
<sequence length="187" mass="20271">MTGFNGRRSAPLCAAIVMGVLLFSIAGAPGLSAQTFEAGSRALVVVVSAQDADLVRQIGGTQVDVRQLCVTESDRKAGGYAACNACALQVRHFTLYLARAEAYSPTEGFWRERLTQTNPHGHVHWIAQDRNAAEQDRLHPGRQATAVHQALVSVLPQHRAYLDGNLQSALIRLRRLRPNAAQFASGM</sequence>
<dbReference type="SUPFAM" id="SSF53807">
    <property type="entry name" value="Helical backbone' metal receptor"/>
    <property type="match status" value="1"/>
</dbReference>
<dbReference type="AlphaFoldDB" id="A0A518E450"/>
<accession>A0A518E450</accession>
<evidence type="ECO:0000313" key="1">
    <source>
        <dbReference type="EMBL" id="QDU98852.1"/>
    </source>
</evidence>
<name>A0A518E450_9BACT</name>
<gene>
    <name evidence="1" type="ORF">Pla8534_67630</name>
</gene>
<evidence type="ECO:0000313" key="2">
    <source>
        <dbReference type="Proteomes" id="UP000317648"/>
    </source>
</evidence>